<sequence length="439" mass="48839">MSFPRYPAYKEVPIPWICQVPEHWQWNPIFAAARERGEDNKGMKEDNLLSLSYGSIVNKDINTSDGLLPESFETYQIVRLGDIVLRLTDLQNDKRSLRSALVTQTGIITSAYLALEPKRIDSRYLNYLLRAYDVAKVFYSMGGGLRQSMKYGDIKRMPLVIPSKAEQQAIVNFLDHETARIDALIAEQQRLIELLQEKRQAVISYAVTKGLNPDAPMKDSGVEWLGEVPEHWEIKKLKYVSPQITVGIVVEPSKYYVDDGVPALRSLNVSQGKIRLENLVFISENANKIHEKSRLSTGDLVAVRSGQPGTTAVIESDLDGCNCVDLIIIRKPFLTSSLFLSWYLASDFAKVQFSSGSGGAIQQHFNVATAAELIIPVPPKEEQADILQTIELRISQLDLLGSQAQQAVTLLQERRSALISSAVTGQIDVRGLVPLEAAA</sequence>
<evidence type="ECO:0000313" key="3">
    <source>
        <dbReference type="EMBL" id="MEA5391156.1"/>
    </source>
</evidence>
<dbReference type="Gene3D" id="3.90.220.20">
    <property type="entry name" value="DNA methylase specificity domains"/>
    <property type="match status" value="2"/>
</dbReference>
<keyword evidence="3" id="KW-0378">Hydrolase</keyword>
<protein>
    <submittedName>
        <fullName evidence="3">Restriction endonuclease subunit S</fullName>
    </submittedName>
</protein>
<evidence type="ECO:0000256" key="2">
    <source>
        <dbReference type="ARBA" id="ARBA00023125"/>
    </source>
</evidence>
<dbReference type="Proteomes" id="UP001304461">
    <property type="component" value="Unassembled WGS sequence"/>
</dbReference>
<dbReference type="PANTHER" id="PTHR30408">
    <property type="entry name" value="TYPE-1 RESTRICTION ENZYME ECOKI SPECIFICITY PROTEIN"/>
    <property type="match status" value="1"/>
</dbReference>
<dbReference type="EMBL" id="JAYGHX010000004">
    <property type="protein sequence ID" value="MEA5391156.1"/>
    <property type="molecule type" value="Genomic_DNA"/>
</dbReference>
<evidence type="ECO:0000256" key="1">
    <source>
        <dbReference type="ARBA" id="ARBA00022747"/>
    </source>
</evidence>
<dbReference type="Gene3D" id="1.10.287.1120">
    <property type="entry name" value="Bipartite methylase S protein"/>
    <property type="match status" value="1"/>
</dbReference>
<keyword evidence="4" id="KW-1185">Reference proteome</keyword>
<name>A0ABU5RTR3_9CYAN</name>
<keyword evidence="3" id="KW-0255">Endonuclease</keyword>
<accession>A0ABU5RTR3</accession>
<reference evidence="3 4" key="1">
    <citation type="submission" date="2023-12" db="EMBL/GenBank/DDBJ databases">
        <title>Baltic Sea Cyanobacteria.</title>
        <authorList>
            <person name="Delbaje E."/>
            <person name="Fewer D.P."/>
            <person name="Shishido T.K."/>
        </authorList>
    </citation>
    <scope>NUCLEOTIDE SEQUENCE [LARGE SCALE GENOMIC DNA]</scope>
    <source>
        <strain evidence="3 4">UHCC 0139</strain>
    </source>
</reference>
<dbReference type="SUPFAM" id="SSF116734">
    <property type="entry name" value="DNA methylase specificity domain"/>
    <property type="match status" value="2"/>
</dbReference>
<dbReference type="InterPro" id="IPR044946">
    <property type="entry name" value="Restrct_endonuc_typeI_TRD_sf"/>
</dbReference>
<dbReference type="InterPro" id="IPR052021">
    <property type="entry name" value="Type-I_RS_S_subunit"/>
</dbReference>
<keyword evidence="3" id="KW-0540">Nuclease</keyword>
<keyword evidence="1" id="KW-0680">Restriction system</keyword>
<gene>
    <name evidence="3" type="ORF">VB738_07760</name>
</gene>
<proteinExistence type="predicted"/>
<organism evidence="3 4">
    <name type="scientific">Cyanobium gracile UHCC 0139</name>
    <dbReference type="NCBI Taxonomy" id="3110308"/>
    <lineage>
        <taxon>Bacteria</taxon>
        <taxon>Bacillati</taxon>
        <taxon>Cyanobacteriota</taxon>
        <taxon>Cyanophyceae</taxon>
        <taxon>Synechococcales</taxon>
        <taxon>Prochlorococcaceae</taxon>
        <taxon>Cyanobium</taxon>
    </lineage>
</organism>
<dbReference type="RefSeq" id="WP_323305207.1">
    <property type="nucleotide sequence ID" value="NZ_JAYGHX010000004.1"/>
</dbReference>
<dbReference type="PANTHER" id="PTHR30408:SF12">
    <property type="entry name" value="TYPE I RESTRICTION ENZYME MJAVIII SPECIFICITY SUBUNIT"/>
    <property type="match status" value="1"/>
</dbReference>
<comment type="caution">
    <text evidence="3">The sequence shown here is derived from an EMBL/GenBank/DDBJ whole genome shotgun (WGS) entry which is preliminary data.</text>
</comment>
<dbReference type="GO" id="GO:0004519">
    <property type="term" value="F:endonuclease activity"/>
    <property type="evidence" value="ECO:0007669"/>
    <property type="project" value="UniProtKB-KW"/>
</dbReference>
<evidence type="ECO:0000313" key="4">
    <source>
        <dbReference type="Proteomes" id="UP001304461"/>
    </source>
</evidence>
<keyword evidence="2" id="KW-0238">DNA-binding</keyword>